<evidence type="ECO:0000313" key="8">
    <source>
        <dbReference type="Proteomes" id="UP000002941"/>
    </source>
</evidence>
<proteinExistence type="predicted"/>
<dbReference type="Pfam" id="PF03279">
    <property type="entry name" value="Lip_A_acyltrans"/>
    <property type="match status" value="1"/>
</dbReference>
<keyword evidence="3" id="KW-0997">Cell inner membrane</keyword>
<dbReference type="NCBIfam" id="NF005919">
    <property type="entry name" value="PRK07920.1"/>
    <property type="match status" value="1"/>
</dbReference>
<comment type="subcellular location">
    <subcellularLocation>
        <location evidence="1">Cell inner membrane</location>
    </subcellularLocation>
</comment>
<dbReference type="Proteomes" id="UP000002941">
    <property type="component" value="Unassembled WGS sequence"/>
</dbReference>
<dbReference type="GO" id="GO:0009247">
    <property type="term" value="P:glycolipid biosynthetic process"/>
    <property type="evidence" value="ECO:0007669"/>
    <property type="project" value="UniProtKB-ARBA"/>
</dbReference>
<keyword evidence="5" id="KW-0472">Membrane</keyword>
<evidence type="ECO:0000256" key="4">
    <source>
        <dbReference type="ARBA" id="ARBA00022679"/>
    </source>
</evidence>
<dbReference type="PANTHER" id="PTHR30606:SF10">
    <property type="entry name" value="PHOSPHATIDYLINOSITOL MANNOSIDE ACYLTRANSFERASE"/>
    <property type="match status" value="1"/>
</dbReference>
<comment type="caution">
    <text evidence="7">The sequence shown here is derived from an EMBL/GenBank/DDBJ whole genome shotgun (WGS) entry which is preliminary data.</text>
</comment>
<sequence>MRIAVNDVYRFAWRHMRALPAPLGYGLFRVGADAAWGLHRLGGGLVGVGQLEKNLARVLPASTTPGRVRMASRKAMRSYMRYFYEAFALSGMSEEQILARVRTDMSPQVRADLERGSIVLAMSHMGNWDLAGAWACRRLAPVLTVAERLEPVDLFEQFVSFREGLGMTIIGQGRGERVFDRLVDAAQEGGPYVIPLLADRDLSAFGVEVDLCGHVARFAAGPAALAQRLGLPLYAGTIHYEILSGDRRRAAGSRWGLVLTLREVPCPQGPQGSSIRERVVAHTRAWAAVMGPLLAKHAIDWHMLQPVFDADLDHERLARSHALQEAGA</sequence>
<keyword evidence="8" id="KW-1185">Reference proteome</keyword>
<dbReference type="eggNOG" id="COG1560">
    <property type="taxonomic scope" value="Bacteria"/>
</dbReference>
<dbReference type="GO" id="GO:0016746">
    <property type="term" value="F:acyltransferase activity"/>
    <property type="evidence" value="ECO:0007669"/>
    <property type="project" value="UniProtKB-KW"/>
</dbReference>
<name>J0NIX7_9ACTO</name>
<evidence type="ECO:0000256" key="2">
    <source>
        <dbReference type="ARBA" id="ARBA00022475"/>
    </source>
</evidence>
<organism evidence="7 8">
    <name type="scientific">Actinomyces massiliensis F0489</name>
    <dbReference type="NCBI Taxonomy" id="1125718"/>
    <lineage>
        <taxon>Bacteria</taxon>
        <taxon>Bacillati</taxon>
        <taxon>Actinomycetota</taxon>
        <taxon>Actinomycetes</taxon>
        <taxon>Actinomycetales</taxon>
        <taxon>Actinomycetaceae</taxon>
        <taxon>Actinomyces</taxon>
    </lineage>
</organism>
<gene>
    <name evidence="7" type="ORF">HMPREF1318_0531</name>
</gene>
<accession>J0NIX7</accession>
<dbReference type="GO" id="GO:0005886">
    <property type="term" value="C:plasma membrane"/>
    <property type="evidence" value="ECO:0007669"/>
    <property type="project" value="UniProtKB-SubCell"/>
</dbReference>
<dbReference type="PATRIC" id="fig|1125718.3.peg.526"/>
<evidence type="ECO:0000256" key="1">
    <source>
        <dbReference type="ARBA" id="ARBA00004533"/>
    </source>
</evidence>
<protein>
    <submittedName>
        <fullName evidence="7">Lipid A biosynthesis (KDO)2-(Lauroyl)-lipid IVA acyltransferase</fullName>
    </submittedName>
</protein>
<evidence type="ECO:0000313" key="7">
    <source>
        <dbReference type="EMBL" id="EJF47069.1"/>
    </source>
</evidence>
<reference evidence="7 8" key="1">
    <citation type="submission" date="2012-05" db="EMBL/GenBank/DDBJ databases">
        <authorList>
            <person name="Harkins D.M."/>
            <person name="Madupu R."/>
            <person name="Durkin A.S."/>
            <person name="Torralba M."/>
            <person name="Methe B."/>
            <person name="Sutton G.G."/>
            <person name="Nelson K.E."/>
        </authorList>
    </citation>
    <scope>NUCLEOTIDE SEQUENCE [LARGE SCALE GENOMIC DNA]</scope>
    <source>
        <strain evidence="7 8">F0489</strain>
    </source>
</reference>
<keyword evidence="4 7" id="KW-0808">Transferase</keyword>
<dbReference type="PANTHER" id="PTHR30606">
    <property type="entry name" value="LIPID A BIOSYNTHESIS LAUROYL ACYLTRANSFERASE"/>
    <property type="match status" value="1"/>
</dbReference>
<dbReference type="EMBL" id="AKFT01000033">
    <property type="protein sequence ID" value="EJF47069.1"/>
    <property type="molecule type" value="Genomic_DNA"/>
</dbReference>
<evidence type="ECO:0000256" key="3">
    <source>
        <dbReference type="ARBA" id="ARBA00022519"/>
    </source>
</evidence>
<evidence type="ECO:0000256" key="5">
    <source>
        <dbReference type="ARBA" id="ARBA00023136"/>
    </source>
</evidence>
<dbReference type="AlphaFoldDB" id="J0NIX7"/>
<keyword evidence="2" id="KW-1003">Cell membrane</keyword>
<dbReference type="InterPro" id="IPR004960">
    <property type="entry name" value="LipA_acyltrans"/>
</dbReference>
<keyword evidence="6 7" id="KW-0012">Acyltransferase</keyword>
<evidence type="ECO:0000256" key="6">
    <source>
        <dbReference type="ARBA" id="ARBA00023315"/>
    </source>
</evidence>